<gene>
    <name evidence="1" type="ORF">PTTG_27382</name>
</gene>
<name>A0A180GL48_PUCT1</name>
<dbReference type="EMBL" id="ADAS02000053">
    <property type="protein sequence ID" value="OAV93189.1"/>
    <property type="molecule type" value="Genomic_DNA"/>
</dbReference>
<dbReference type="SUPFAM" id="SSF48065">
    <property type="entry name" value="DBL homology domain (DH-domain)"/>
    <property type="match status" value="1"/>
</dbReference>
<dbReference type="VEuPathDB" id="FungiDB:PTTG_27382"/>
<dbReference type="OrthoDB" id="1716625at2759"/>
<accession>A0A180GL48</accession>
<evidence type="ECO:0000313" key="1">
    <source>
        <dbReference type="EMBL" id="OAV93189.1"/>
    </source>
</evidence>
<dbReference type="Proteomes" id="UP000005240">
    <property type="component" value="Unassembled WGS sequence"/>
</dbReference>
<reference evidence="1" key="1">
    <citation type="submission" date="2009-11" db="EMBL/GenBank/DDBJ databases">
        <authorList>
            <consortium name="The Broad Institute Genome Sequencing Platform"/>
            <person name="Ward D."/>
            <person name="Feldgarden M."/>
            <person name="Earl A."/>
            <person name="Young S.K."/>
            <person name="Zeng Q."/>
            <person name="Koehrsen M."/>
            <person name="Alvarado L."/>
            <person name="Berlin A."/>
            <person name="Bochicchio J."/>
            <person name="Borenstein D."/>
            <person name="Chapman S.B."/>
            <person name="Chen Z."/>
            <person name="Engels R."/>
            <person name="Freedman E."/>
            <person name="Gellesch M."/>
            <person name="Goldberg J."/>
            <person name="Griggs A."/>
            <person name="Gujja S."/>
            <person name="Heilman E."/>
            <person name="Heiman D."/>
            <person name="Hepburn T."/>
            <person name="Howarth C."/>
            <person name="Jen D."/>
            <person name="Larson L."/>
            <person name="Lewis B."/>
            <person name="Mehta T."/>
            <person name="Park D."/>
            <person name="Pearson M."/>
            <person name="Roberts A."/>
            <person name="Saif S."/>
            <person name="Shea T."/>
            <person name="Shenoy N."/>
            <person name="Sisk P."/>
            <person name="Stolte C."/>
            <person name="Sykes S."/>
            <person name="Thomson T."/>
            <person name="Walk T."/>
            <person name="White J."/>
            <person name="Yandava C."/>
            <person name="Izard J."/>
            <person name="Baranova O.V."/>
            <person name="Blanton J.M."/>
            <person name="Tanner A.C."/>
            <person name="Dewhirst F.E."/>
            <person name="Haas B."/>
            <person name="Nusbaum C."/>
            <person name="Birren B."/>
        </authorList>
    </citation>
    <scope>NUCLEOTIDE SEQUENCE [LARGE SCALE GENOMIC DNA]</scope>
    <source>
        <strain evidence="1">1-1 BBBD Race 1</strain>
    </source>
</reference>
<dbReference type="EnsemblFungi" id="PTTG_27382-t43_1">
    <property type="protein sequence ID" value="PTTG_27382-t43_1-p1"/>
    <property type="gene ID" value="PTTG_27382"/>
</dbReference>
<proteinExistence type="predicted"/>
<reference evidence="2" key="4">
    <citation type="submission" date="2025-05" db="UniProtKB">
        <authorList>
            <consortium name="EnsemblFungi"/>
        </authorList>
    </citation>
    <scope>IDENTIFICATION</scope>
    <source>
        <strain evidence="2">isolate 1-1 / race 1 (BBBD)</strain>
    </source>
</reference>
<evidence type="ECO:0000313" key="3">
    <source>
        <dbReference type="Proteomes" id="UP000005240"/>
    </source>
</evidence>
<dbReference type="InterPro" id="IPR035899">
    <property type="entry name" value="DBL_dom_sf"/>
</dbReference>
<dbReference type="AlphaFoldDB" id="A0A180GL48"/>
<protein>
    <submittedName>
        <fullName evidence="1 2">Uncharacterized protein</fullName>
    </submittedName>
</protein>
<evidence type="ECO:0000313" key="2">
    <source>
        <dbReference type="EnsemblFungi" id="PTTG_27382-t43_1-p1"/>
    </source>
</evidence>
<reference evidence="1" key="2">
    <citation type="submission" date="2016-05" db="EMBL/GenBank/DDBJ databases">
        <title>Comparative analysis highlights variable genome content of wheat rusts and divergence of the mating loci.</title>
        <authorList>
            <person name="Cuomo C.A."/>
            <person name="Bakkeren G."/>
            <person name="Szabo L."/>
            <person name="Khalil H."/>
            <person name="Joly D."/>
            <person name="Goldberg J."/>
            <person name="Young S."/>
            <person name="Zeng Q."/>
            <person name="Fellers J."/>
        </authorList>
    </citation>
    <scope>NUCLEOTIDE SEQUENCE [LARGE SCALE GENOMIC DNA]</scope>
    <source>
        <strain evidence="1">1-1 BBBD Race 1</strain>
    </source>
</reference>
<keyword evidence="3" id="KW-1185">Reference proteome</keyword>
<reference evidence="2 3" key="3">
    <citation type="journal article" date="2017" name="G3 (Bethesda)">
        <title>Comparative analysis highlights variable genome content of wheat rusts and divergence of the mating loci.</title>
        <authorList>
            <person name="Cuomo C.A."/>
            <person name="Bakkeren G."/>
            <person name="Khalil H.B."/>
            <person name="Panwar V."/>
            <person name="Joly D."/>
            <person name="Linning R."/>
            <person name="Sakthikumar S."/>
            <person name="Song X."/>
            <person name="Adiconis X."/>
            <person name="Fan L."/>
            <person name="Goldberg J.M."/>
            <person name="Levin J.Z."/>
            <person name="Young S."/>
            <person name="Zeng Q."/>
            <person name="Anikster Y."/>
            <person name="Bruce M."/>
            <person name="Wang M."/>
            <person name="Yin C."/>
            <person name="McCallum B."/>
            <person name="Szabo L.J."/>
            <person name="Hulbert S."/>
            <person name="Chen X."/>
            <person name="Fellers J.P."/>
        </authorList>
    </citation>
    <scope>NUCLEOTIDE SEQUENCE</scope>
    <source>
        <strain evidence="2">isolate 1-1 / race 1 (BBBD)</strain>
        <strain evidence="3">Isolate 1-1 / race 1 (BBBD)</strain>
    </source>
</reference>
<organism evidence="1">
    <name type="scientific">Puccinia triticina (isolate 1-1 / race 1 (BBBD))</name>
    <name type="common">Brown leaf rust fungus</name>
    <dbReference type="NCBI Taxonomy" id="630390"/>
    <lineage>
        <taxon>Eukaryota</taxon>
        <taxon>Fungi</taxon>
        <taxon>Dikarya</taxon>
        <taxon>Basidiomycota</taxon>
        <taxon>Pucciniomycotina</taxon>
        <taxon>Pucciniomycetes</taxon>
        <taxon>Pucciniales</taxon>
        <taxon>Pucciniaceae</taxon>
        <taxon>Puccinia</taxon>
    </lineage>
</organism>
<dbReference type="Gene3D" id="1.20.900.10">
    <property type="entry name" value="Dbl homology (DH) domain"/>
    <property type="match status" value="1"/>
</dbReference>
<sequence>MAIREASTDLFALFREGEKPPASNTRADPDGVGICRDLPDPLAGVLPVARAAVLIGVWAATNIFANVKEIMLFGTTFLSALEGRQPQTAGALVQVLGGIMFDYIRGGEIFRHYCSN</sequence>